<sequence length="877" mass="95459">MLRLLLPPNLEAAIPRDAIAIRVELDLLPGDRPGPTPASPPSQSGGSATGLGPAAAGNRNAGTAPGDLPENLLPGLALLQRLGVKPQPASLIQLTRPQLRELITALAGQPVFFYGTLPEVPLAWHGTELSGVSELLNAAPPPNVRNTNIRPAASPGPTAANVRNTNIGRAPAPAGESGSPLLIDGSEHFLAVMLPARGSVHYDAVLEFLREHRFVLDPLNRKWWLRDRHRVLNLLATHGRRLREDFGAEFTDNFKRNTARLREAEASAEVSESPDGYDVSLGLNAGRATETQVREAVASGRGYVEDGQAIYLIDQSRLEKIQAAHRKLAGDPTGTGSAVRQHRISKARAAEVNDLLEELAPHFQAPETWRRRSAALRNLTSLPPAPVPAALDAILRPYQKLGVAWLWHLYRQEVGGILADEMGLGKTLQALALVAAARAANTRAVLPAFASVSRSQNRGQTPAGEHAGTVPHLVVCPASLVENWRREAARFAPELKVFVHHGTRRLAGRDFAAHDLVLTSYGTLARDTVLFESVEFDLILADEAQHLKNRRTQAAQSLRALRGRGRFLLTGTPLENSLDDLRSLFEFLMPGFLAKVPPSLKRDERSWHDAQLRTQTAPYILRRTKAAVAPELPEKIEQTIWCEPTPAQAALYRRMQEDSERELLDLAAQGSSEGNLRFAVFTQLLRLRQICCDPRLVPSARNAAAADSAKLDAFRELLAESIDEGHRMLVFSQFTALLGLLREELDAQGVPCCYLDGSLTPKARQAAVDKFQNDAAIPVFLISLKAGGTGLNLTGADIVVHFDPWWNPAAEAQATDRAHRIGQTKVVTSYKLICSGTVEEKVLALQDTKRALLADVFEASDEAAASLSLADLRELLK</sequence>
<dbReference type="PROSITE" id="PS51192">
    <property type="entry name" value="HELICASE_ATP_BIND_1"/>
    <property type="match status" value="1"/>
</dbReference>
<evidence type="ECO:0000259" key="3">
    <source>
        <dbReference type="PROSITE" id="PS51192"/>
    </source>
</evidence>
<dbReference type="AlphaFoldDB" id="A0A4Q1C902"/>
<evidence type="ECO:0000313" key="5">
    <source>
        <dbReference type="EMBL" id="RXK55312.1"/>
    </source>
</evidence>
<feature type="region of interest" description="Disordered" evidence="2">
    <location>
        <begin position="30"/>
        <end position="68"/>
    </location>
</feature>
<keyword evidence="6" id="KW-1185">Reference proteome</keyword>
<gene>
    <name evidence="5" type="ORF">ESB00_05285</name>
</gene>
<evidence type="ECO:0000313" key="6">
    <source>
        <dbReference type="Proteomes" id="UP000290218"/>
    </source>
</evidence>
<dbReference type="PROSITE" id="PS51194">
    <property type="entry name" value="HELICASE_CTER"/>
    <property type="match status" value="1"/>
</dbReference>
<accession>A0A4Q1C902</accession>
<dbReference type="GO" id="GO:0005524">
    <property type="term" value="F:ATP binding"/>
    <property type="evidence" value="ECO:0007669"/>
    <property type="project" value="InterPro"/>
</dbReference>
<dbReference type="OrthoDB" id="9814088at2"/>
<name>A0A4Q1C902_9BACT</name>
<protein>
    <submittedName>
        <fullName evidence="5">DEAD/DEAH box helicase</fullName>
    </submittedName>
</protein>
<dbReference type="InterPro" id="IPR001650">
    <property type="entry name" value="Helicase_C-like"/>
</dbReference>
<reference evidence="5 6" key="1">
    <citation type="submission" date="2019-01" db="EMBL/GenBank/DDBJ databases">
        <title>Lacunisphaera sp. strain TWA-58.</title>
        <authorList>
            <person name="Chen W.-M."/>
        </authorList>
    </citation>
    <scope>NUCLEOTIDE SEQUENCE [LARGE SCALE GENOMIC DNA]</scope>
    <source>
        <strain evidence="5 6">TWA-58</strain>
    </source>
</reference>
<evidence type="ECO:0000259" key="4">
    <source>
        <dbReference type="PROSITE" id="PS51194"/>
    </source>
</evidence>
<dbReference type="InterPro" id="IPR049730">
    <property type="entry name" value="SNF2/RAD54-like_C"/>
</dbReference>
<dbReference type="Proteomes" id="UP000290218">
    <property type="component" value="Unassembled WGS sequence"/>
</dbReference>
<dbReference type="InterPro" id="IPR014001">
    <property type="entry name" value="Helicase_ATP-bd"/>
</dbReference>
<dbReference type="Pfam" id="PF00176">
    <property type="entry name" value="SNF2-rel_dom"/>
    <property type="match status" value="1"/>
</dbReference>
<comment type="caution">
    <text evidence="5">The sequence shown here is derived from an EMBL/GenBank/DDBJ whole genome shotgun (WGS) entry which is preliminary data.</text>
</comment>
<dbReference type="RefSeq" id="WP_129046676.1">
    <property type="nucleotide sequence ID" value="NZ_SDHX01000001.1"/>
</dbReference>
<keyword evidence="5" id="KW-0347">Helicase</keyword>
<dbReference type="CDD" id="cd18793">
    <property type="entry name" value="SF2_C_SNF"/>
    <property type="match status" value="1"/>
</dbReference>
<dbReference type="EMBL" id="SDHX01000001">
    <property type="protein sequence ID" value="RXK55312.1"/>
    <property type="molecule type" value="Genomic_DNA"/>
</dbReference>
<keyword evidence="1" id="KW-0378">Hydrolase</keyword>
<dbReference type="InterPro" id="IPR000330">
    <property type="entry name" value="SNF2_N"/>
</dbReference>
<dbReference type="InterPro" id="IPR027417">
    <property type="entry name" value="P-loop_NTPase"/>
</dbReference>
<keyword evidence="5" id="KW-0547">Nucleotide-binding</keyword>
<proteinExistence type="predicted"/>
<feature type="domain" description="Helicase ATP-binding" evidence="3">
    <location>
        <begin position="407"/>
        <end position="591"/>
    </location>
</feature>
<dbReference type="Pfam" id="PF00271">
    <property type="entry name" value="Helicase_C"/>
    <property type="match status" value="1"/>
</dbReference>
<keyword evidence="5" id="KW-0067">ATP-binding</keyword>
<dbReference type="SUPFAM" id="SSF52540">
    <property type="entry name" value="P-loop containing nucleoside triphosphate hydrolases"/>
    <property type="match status" value="2"/>
</dbReference>
<evidence type="ECO:0000256" key="2">
    <source>
        <dbReference type="SAM" id="MobiDB-lite"/>
    </source>
</evidence>
<dbReference type="Gene3D" id="3.40.50.300">
    <property type="entry name" value="P-loop containing nucleotide triphosphate hydrolases"/>
    <property type="match status" value="1"/>
</dbReference>
<evidence type="ECO:0000256" key="1">
    <source>
        <dbReference type="ARBA" id="ARBA00022801"/>
    </source>
</evidence>
<dbReference type="SMART" id="SM00487">
    <property type="entry name" value="DEXDc"/>
    <property type="match status" value="1"/>
</dbReference>
<organism evidence="5 6">
    <name type="scientific">Oleiharenicola lentus</name>
    <dbReference type="NCBI Taxonomy" id="2508720"/>
    <lineage>
        <taxon>Bacteria</taxon>
        <taxon>Pseudomonadati</taxon>
        <taxon>Verrucomicrobiota</taxon>
        <taxon>Opitutia</taxon>
        <taxon>Opitutales</taxon>
        <taxon>Opitutaceae</taxon>
        <taxon>Oleiharenicola</taxon>
    </lineage>
</organism>
<feature type="domain" description="Helicase C-terminal" evidence="4">
    <location>
        <begin position="710"/>
        <end position="873"/>
    </location>
</feature>
<dbReference type="GO" id="GO:0004386">
    <property type="term" value="F:helicase activity"/>
    <property type="evidence" value="ECO:0007669"/>
    <property type="project" value="UniProtKB-KW"/>
</dbReference>
<dbReference type="InterPro" id="IPR038718">
    <property type="entry name" value="SNF2-like_sf"/>
</dbReference>
<dbReference type="GO" id="GO:0016787">
    <property type="term" value="F:hydrolase activity"/>
    <property type="evidence" value="ECO:0007669"/>
    <property type="project" value="UniProtKB-KW"/>
</dbReference>
<dbReference type="Gene3D" id="3.40.50.10810">
    <property type="entry name" value="Tandem AAA-ATPase domain"/>
    <property type="match status" value="1"/>
</dbReference>
<dbReference type="SMART" id="SM00490">
    <property type="entry name" value="HELICc"/>
    <property type="match status" value="1"/>
</dbReference>
<dbReference type="PANTHER" id="PTHR10799">
    <property type="entry name" value="SNF2/RAD54 HELICASE FAMILY"/>
    <property type="match status" value="1"/>
</dbReference>